<accession>A0A9P9A1G4</accession>
<comment type="similarity">
    <text evidence="2">Belongs to the TfdA dioxygenase family.</text>
</comment>
<evidence type="ECO:0000259" key="7">
    <source>
        <dbReference type="Pfam" id="PF02668"/>
    </source>
</evidence>
<dbReference type="InterPro" id="IPR003819">
    <property type="entry name" value="TauD/TfdA-like"/>
</dbReference>
<evidence type="ECO:0000256" key="5">
    <source>
        <dbReference type="ARBA" id="ARBA00023002"/>
    </source>
</evidence>
<dbReference type="Pfam" id="PF02668">
    <property type="entry name" value="TauD"/>
    <property type="match status" value="1"/>
</dbReference>
<keyword evidence="6" id="KW-0408">Iron</keyword>
<evidence type="ECO:0000256" key="6">
    <source>
        <dbReference type="ARBA" id="ARBA00023004"/>
    </source>
</evidence>
<comment type="cofactor">
    <cofactor evidence="1">
        <name>Fe(2+)</name>
        <dbReference type="ChEBI" id="CHEBI:29033"/>
    </cofactor>
</comment>
<dbReference type="Gene3D" id="3.60.130.10">
    <property type="entry name" value="Clavaminate synthase-like"/>
    <property type="match status" value="1"/>
</dbReference>
<gene>
    <name evidence="8" type="ORF">BKA67DRAFT_557084</name>
</gene>
<evidence type="ECO:0000256" key="1">
    <source>
        <dbReference type="ARBA" id="ARBA00001954"/>
    </source>
</evidence>
<dbReference type="PANTHER" id="PTHR30468">
    <property type="entry name" value="ALPHA-KETOGLUTARATE-DEPENDENT SULFONATE DIOXYGENASE"/>
    <property type="match status" value="1"/>
</dbReference>
<protein>
    <recommendedName>
        <fullName evidence="7">TauD/TfdA-like domain-containing protein</fullName>
    </recommendedName>
</protein>
<proteinExistence type="inferred from homology"/>
<sequence length="347" mass="38220">MAEATAFTSKPLYPAYLPTRPDGFTATLDVPSFEADEPGVRADPSKPHILRPGVQVESMTPRIGSEIRGVQLSELSTAGLDEVALLAAERGVLVFRDQDFADIGFDRQREIARHYGPLHQHPTMGYPAGTGPEFHVVYADETVGNLRTLLGPRTSYDLWHVDQTFTSNLPSTTFFWVLEMPKSGGGDTVFTSLTAAYEALSPTFKHALAPLSLLHSSASIGEIARVGMERALREAVKTTHPLVIKHPVTGKPSLFVNPTIARQVEGMLPEESEAILRFLHEHIRSLDFSCRLKWEKGSVVVWDQRGVAHSAVPDFKDGERRHVVRMIPYGSRSQPAFPDVYGNAGKV</sequence>
<dbReference type="InterPro" id="IPR042098">
    <property type="entry name" value="TauD-like_sf"/>
</dbReference>
<comment type="caution">
    <text evidence="8">The sequence shown here is derived from an EMBL/GenBank/DDBJ whole genome shotgun (WGS) entry which is preliminary data.</text>
</comment>
<dbReference type="EMBL" id="JAGPXC010000002">
    <property type="protein sequence ID" value="KAH6658069.1"/>
    <property type="molecule type" value="Genomic_DNA"/>
</dbReference>
<dbReference type="GeneID" id="70131112"/>
<organism evidence="8 9">
    <name type="scientific">Truncatella angustata</name>
    <dbReference type="NCBI Taxonomy" id="152316"/>
    <lineage>
        <taxon>Eukaryota</taxon>
        <taxon>Fungi</taxon>
        <taxon>Dikarya</taxon>
        <taxon>Ascomycota</taxon>
        <taxon>Pezizomycotina</taxon>
        <taxon>Sordariomycetes</taxon>
        <taxon>Xylariomycetidae</taxon>
        <taxon>Amphisphaeriales</taxon>
        <taxon>Sporocadaceae</taxon>
        <taxon>Truncatella</taxon>
    </lineage>
</organism>
<dbReference type="GO" id="GO:0046872">
    <property type="term" value="F:metal ion binding"/>
    <property type="evidence" value="ECO:0007669"/>
    <property type="project" value="UniProtKB-KW"/>
</dbReference>
<evidence type="ECO:0000313" key="8">
    <source>
        <dbReference type="EMBL" id="KAH6658069.1"/>
    </source>
</evidence>
<evidence type="ECO:0000256" key="3">
    <source>
        <dbReference type="ARBA" id="ARBA00022723"/>
    </source>
</evidence>
<keyword evidence="3" id="KW-0479">Metal-binding</keyword>
<dbReference type="AlphaFoldDB" id="A0A9P9A1G4"/>
<dbReference type="OrthoDB" id="10257314at2759"/>
<name>A0A9P9A1G4_9PEZI</name>
<evidence type="ECO:0000256" key="4">
    <source>
        <dbReference type="ARBA" id="ARBA00022964"/>
    </source>
</evidence>
<evidence type="ECO:0000256" key="2">
    <source>
        <dbReference type="ARBA" id="ARBA00005896"/>
    </source>
</evidence>
<dbReference type="SUPFAM" id="SSF51197">
    <property type="entry name" value="Clavaminate synthase-like"/>
    <property type="match status" value="1"/>
</dbReference>
<dbReference type="GO" id="GO:0016706">
    <property type="term" value="F:2-oxoglutarate-dependent dioxygenase activity"/>
    <property type="evidence" value="ECO:0007669"/>
    <property type="project" value="TreeGrafter"/>
</dbReference>
<keyword evidence="9" id="KW-1185">Reference proteome</keyword>
<dbReference type="Proteomes" id="UP000758603">
    <property type="component" value="Unassembled WGS sequence"/>
</dbReference>
<keyword evidence="4" id="KW-0223">Dioxygenase</keyword>
<evidence type="ECO:0000313" key="9">
    <source>
        <dbReference type="Proteomes" id="UP000758603"/>
    </source>
</evidence>
<dbReference type="GO" id="GO:0005737">
    <property type="term" value="C:cytoplasm"/>
    <property type="evidence" value="ECO:0007669"/>
    <property type="project" value="TreeGrafter"/>
</dbReference>
<reference evidence="8" key="1">
    <citation type="journal article" date="2021" name="Nat. Commun.">
        <title>Genetic determinants of endophytism in the Arabidopsis root mycobiome.</title>
        <authorList>
            <person name="Mesny F."/>
            <person name="Miyauchi S."/>
            <person name="Thiergart T."/>
            <person name="Pickel B."/>
            <person name="Atanasova L."/>
            <person name="Karlsson M."/>
            <person name="Huettel B."/>
            <person name="Barry K.W."/>
            <person name="Haridas S."/>
            <person name="Chen C."/>
            <person name="Bauer D."/>
            <person name="Andreopoulos W."/>
            <person name="Pangilinan J."/>
            <person name="LaButti K."/>
            <person name="Riley R."/>
            <person name="Lipzen A."/>
            <person name="Clum A."/>
            <person name="Drula E."/>
            <person name="Henrissat B."/>
            <person name="Kohler A."/>
            <person name="Grigoriev I.V."/>
            <person name="Martin F.M."/>
            <person name="Hacquard S."/>
        </authorList>
    </citation>
    <scope>NUCLEOTIDE SEQUENCE</scope>
    <source>
        <strain evidence="8">MPI-SDFR-AT-0073</strain>
    </source>
</reference>
<dbReference type="RefSeq" id="XP_045962303.1">
    <property type="nucleotide sequence ID" value="XM_046102220.1"/>
</dbReference>
<keyword evidence="5" id="KW-0560">Oxidoreductase</keyword>
<dbReference type="PANTHER" id="PTHR30468:SF1">
    <property type="entry name" value="ALPHA-KETOGLUTARATE-DEPENDENT SULFONATE DIOXYGENASE"/>
    <property type="match status" value="1"/>
</dbReference>
<dbReference type="InterPro" id="IPR051323">
    <property type="entry name" value="AtsK-like"/>
</dbReference>
<feature type="domain" description="TauD/TfdA-like" evidence="7">
    <location>
        <begin position="56"/>
        <end position="326"/>
    </location>
</feature>